<dbReference type="InterPro" id="IPR036804">
    <property type="entry name" value="CheR_N_sf"/>
</dbReference>
<dbReference type="Pfam" id="PF01739">
    <property type="entry name" value="CheR"/>
    <property type="match status" value="1"/>
</dbReference>
<dbReference type="GO" id="GO:0006935">
    <property type="term" value="P:chemotaxis"/>
    <property type="evidence" value="ECO:0007669"/>
    <property type="project" value="UniProtKB-UniRule"/>
</dbReference>
<dbReference type="Gene3D" id="3.30.450.20">
    <property type="entry name" value="PAS domain"/>
    <property type="match status" value="2"/>
</dbReference>
<dbReference type="InterPro" id="IPR000014">
    <property type="entry name" value="PAS"/>
</dbReference>
<dbReference type="SUPFAM" id="SSF52172">
    <property type="entry name" value="CheY-like"/>
    <property type="match status" value="1"/>
</dbReference>
<dbReference type="Pfam" id="PF00512">
    <property type="entry name" value="HisKA"/>
    <property type="match status" value="1"/>
</dbReference>
<dbReference type="InterPro" id="IPR029063">
    <property type="entry name" value="SAM-dependent_MTases_sf"/>
</dbReference>
<dbReference type="CDD" id="cd16434">
    <property type="entry name" value="CheB-CheR_fusion"/>
    <property type="match status" value="1"/>
</dbReference>
<dbReference type="OrthoDB" id="288469at2"/>
<evidence type="ECO:0000259" key="13">
    <source>
        <dbReference type="PROSITE" id="PS50122"/>
    </source>
</evidence>
<dbReference type="InterPro" id="IPR013656">
    <property type="entry name" value="PAS_4"/>
</dbReference>
<dbReference type="PANTHER" id="PTHR24422">
    <property type="entry name" value="CHEMOTAXIS PROTEIN METHYLTRANSFERASE"/>
    <property type="match status" value="1"/>
</dbReference>
<dbReference type="SMART" id="SM00448">
    <property type="entry name" value="REC"/>
    <property type="match status" value="1"/>
</dbReference>
<dbReference type="SMART" id="SM00388">
    <property type="entry name" value="HisKA"/>
    <property type="match status" value="1"/>
</dbReference>
<dbReference type="Gene3D" id="1.10.287.130">
    <property type="match status" value="1"/>
</dbReference>
<evidence type="ECO:0000256" key="6">
    <source>
        <dbReference type="PROSITE-ProRule" id="PRU00050"/>
    </source>
</evidence>
<keyword evidence="6" id="KW-0378">Hydrolase</keyword>
<comment type="caution">
    <text evidence="15">The sequence shown here is derived from an EMBL/GenBank/DDBJ whole genome shotgun (WGS) entry which is preliminary data.</text>
</comment>
<dbReference type="Gene3D" id="3.40.50.180">
    <property type="entry name" value="Methylesterase CheB, C-terminal domain"/>
    <property type="match status" value="1"/>
</dbReference>
<keyword evidence="15" id="KW-0418">Kinase</keyword>
<dbReference type="Gene3D" id="1.10.155.10">
    <property type="entry name" value="Chemotaxis receptor methyltransferase CheR, N-terminal domain"/>
    <property type="match status" value="1"/>
</dbReference>
<dbReference type="Pfam" id="PF13596">
    <property type="entry name" value="PAS_10"/>
    <property type="match status" value="1"/>
</dbReference>
<dbReference type="RefSeq" id="WP_146450821.1">
    <property type="nucleotide sequence ID" value="NZ_SJPS01000003.1"/>
</dbReference>
<dbReference type="NCBIfam" id="TIGR00229">
    <property type="entry name" value="sensory_box"/>
    <property type="match status" value="1"/>
</dbReference>
<evidence type="ECO:0000259" key="9">
    <source>
        <dbReference type="PROSITE" id="PS50109"/>
    </source>
</evidence>
<dbReference type="SUPFAM" id="SSF47384">
    <property type="entry name" value="Homodimeric domain of signal transducing histidine kinase"/>
    <property type="match status" value="1"/>
</dbReference>
<dbReference type="InterPro" id="IPR036097">
    <property type="entry name" value="HisK_dim/P_sf"/>
</dbReference>
<protein>
    <submittedName>
        <fullName evidence="15">Autoinducer 2 sensor kinase/phosphatase LuxQ</fullName>
        <ecNumber evidence="15">2.7.13.3</ecNumber>
    </submittedName>
</protein>
<dbReference type="Pfam" id="PF08448">
    <property type="entry name" value="PAS_4"/>
    <property type="match status" value="1"/>
</dbReference>
<evidence type="ECO:0000313" key="15">
    <source>
        <dbReference type="EMBL" id="TWU27638.1"/>
    </source>
</evidence>
<feature type="domain" description="PAC" evidence="12">
    <location>
        <begin position="919"/>
        <end position="970"/>
    </location>
</feature>
<dbReference type="InterPro" id="IPR050903">
    <property type="entry name" value="Bact_Chemotaxis_MeTrfase"/>
</dbReference>
<feature type="coiled-coil region" evidence="8">
    <location>
        <begin position="653"/>
        <end position="736"/>
    </location>
</feature>
<dbReference type="InterPro" id="IPR003661">
    <property type="entry name" value="HisK_dim/P_dom"/>
</dbReference>
<proteinExistence type="predicted"/>
<dbReference type="InterPro" id="IPR035909">
    <property type="entry name" value="CheB_C"/>
</dbReference>
<evidence type="ECO:0000256" key="7">
    <source>
        <dbReference type="PROSITE-ProRule" id="PRU00169"/>
    </source>
</evidence>
<reference evidence="15 16" key="1">
    <citation type="submission" date="2019-02" db="EMBL/GenBank/DDBJ databases">
        <title>Deep-cultivation of Planctomycetes and their phenomic and genomic characterization uncovers novel biology.</title>
        <authorList>
            <person name="Wiegand S."/>
            <person name="Jogler M."/>
            <person name="Boedeker C."/>
            <person name="Pinto D."/>
            <person name="Vollmers J."/>
            <person name="Rivas-Marin E."/>
            <person name="Kohn T."/>
            <person name="Peeters S.H."/>
            <person name="Heuer A."/>
            <person name="Rast P."/>
            <person name="Oberbeckmann S."/>
            <person name="Bunk B."/>
            <person name="Jeske O."/>
            <person name="Meyerdierks A."/>
            <person name="Storesund J.E."/>
            <person name="Kallscheuer N."/>
            <person name="Luecker S."/>
            <person name="Lage O.M."/>
            <person name="Pohl T."/>
            <person name="Merkel B.J."/>
            <person name="Hornburger P."/>
            <person name="Mueller R.-W."/>
            <person name="Bruemmer F."/>
            <person name="Labrenz M."/>
            <person name="Spormann A.M."/>
            <person name="Op Den Camp H."/>
            <person name="Overmann J."/>
            <person name="Amann R."/>
            <person name="Jetten M.S.M."/>
            <person name="Mascher T."/>
            <person name="Medema M.H."/>
            <person name="Devos D.P."/>
            <person name="Kaster A.-K."/>
            <person name="Ovreas L."/>
            <person name="Rohde M."/>
            <person name="Galperin M.Y."/>
            <person name="Jogler C."/>
        </authorList>
    </citation>
    <scope>NUCLEOTIDE SEQUENCE [LARGE SCALE GENOMIC DNA]</scope>
    <source>
        <strain evidence="15 16">Pla144</strain>
    </source>
</reference>
<dbReference type="InterPro" id="IPR001789">
    <property type="entry name" value="Sig_transdc_resp-reg_receiver"/>
</dbReference>
<dbReference type="InterPro" id="IPR000673">
    <property type="entry name" value="Sig_transdc_resp-reg_Me-estase"/>
</dbReference>
<dbReference type="SUPFAM" id="SSF55785">
    <property type="entry name" value="PYP-like sensor domain (PAS domain)"/>
    <property type="match status" value="1"/>
</dbReference>
<keyword evidence="4 15" id="KW-0808">Transferase</keyword>
<accession>A0A5C6CTB8</accession>
<dbReference type="SMART" id="SM00091">
    <property type="entry name" value="PAS"/>
    <property type="match status" value="2"/>
</dbReference>
<dbReference type="InterPro" id="IPR035965">
    <property type="entry name" value="PAS-like_dom_sf"/>
</dbReference>
<dbReference type="CDD" id="cd17580">
    <property type="entry name" value="REC_2_DhkD-like"/>
    <property type="match status" value="1"/>
</dbReference>
<dbReference type="GO" id="GO:0000155">
    <property type="term" value="F:phosphorelay sensor kinase activity"/>
    <property type="evidence" value="ECO:0007669"/>
    <property type="project" value="InterPro"/>
</dbReference>
<feature type="domain" description="CheR-type methyltransferase" evidence="14">
    <location>
        <begin position="209"/>
        <end position="483"/>
    </location>
</feature>
<dbReference type="GO" id="GO:0032259">
    <property type="term" value="P:methylation"/>
    <property type="evidence" value="ECO:0007669"/>
    <property type="project" value="UniProtKB-KW"/>
</dbReference>
<keyword evidence="8" id="KW-0175">Coiled coil</keyword>
<dbReference type="InterPro" id="IPR003594">
    <property type="entry name" value="HATPase_dom"/>
</dbReference>
<dbReference type="SMART" id="SM00138">
    <property type="entry name" value="MeTrc"/>
    <property type="match status" value="1"/>
</dbReference>
<feature type="domain" description="PAS" evidence="11">
    <location>
        <begin position="846"/>
        <end position="897"/>
    </location>
</feature>
<dbReference type="PROSITE" id="PS50112">
    <property type="entry name" value="PAS"/>
    <property type="match status" value="1"/>
</dbReference>
<dbReference type="InterPro" id="IPR036890">
    <property type="entry name" value="HATPase_C_sf"/>
</dbReference>
<dbReference type="InterPro" id="IPR022642">
    <property type="entry name" value="CheR_C"/>
</dbReference>
<dbReference type="CDD" id="cd00130">
    <property type="entry name" value="PAS"/>
    <property type="match status" value="1"/>
</dbReference>
<dbReference type="CDD" id="cd00082">
    <property type="entry name" value="HisKA"/>
    <property type="match status" value="1"/>
</dbReference>
<keyword evidence="5" id="KW-0949">S-adenosyl-L-methionine</keyword>
<dbReference type="GO" id="GO:0005737">
    <property type="term" value="C:cytoplasm"/>
    <property type="evidence" value="ECO:0007669"/>
    <property type="project" value="InterPro"/>
</dbReference>
<evidence type="ECO:0000313" key="16">
    <source>
        <dbReference type="Proteomes" id="UP000318437"/>
    </source>
</evidence>
<dbReference type="Pfam" id="PF01339">
    <property type="entry name" value="CheB_methylest"/>
    <property type="match status" value="1"/>
</dbReference>
<dbReference type="PRINTS" id="PR00996">
    <property type="entry name" value="CHERMTFRASE"/>
</dbReference>
<comment type="catalytic activity">
    <reaction evidence="1">
        <text>ATP + protein L-histidine = ADP + protein N-phospho-L-histidine.</text>
        <dbReference type="EC" id="2.7.13.3"/>
    </reaction>
</comment>
<dbReference type="GO" id="GO:0008984">
    <property type="term" value="F:protein-glutamate methylesterase activity"/>
    <property type="evidence" value="ECO:0007669"/>
    <property type="project" value="InterPro"/>
</dbReference>
<name>A0A5C6CTB8_9BACT</name>
<evidence type="ECO:0000259" key="12">
    <source>
        <dbReference type="PROSITE" id="PS50113"/>
    </source>
</evidence>
<evidence type="ECO:0000259" key="11">
    <source>
        <dbReference type="PROSITE" id="PS50112"/>
    </source>
</evidence>
<dbReference type="Gene3D" id="3.40.50.2300">
    <property type="match status" value="1"/>
</dbReference>
<dbReference type="InterPro" id="IPR005467">
    <property type="entry name" value="His_kinase_dom"/>
</dbReference>
<feature type="modified residue" description="4-aspartylphosphate" evidence="7">
    <location>
        <position position="1268"/>
    </location>
</feature>
<keyword evidence="6" id="KW-0145">Chemotaxis</keyword>
<dbReference type="GO" id="GO:0008983">
    <property type="term" value="F:protein-glutamate O-methyltransferase activity"/>
    <property type="evidence" value="ECO:0007669"/>
    <property type="project" value="UniProtKB-EC"/>
</dbReference>
<dbReference type="EC" id="2.7.13.3" evidence="15"/>
<evidence type="ECO:0000256" key="3">
    <source>
        <dbReference type="ARBA" id="ARBA00022603"/>
    </source>
</evidence>
<dbReference type="Pfam" id="PF03705">
    <property type="entry name" value="CheR_N"/>
    <property type="match status" value="1"/>
</dbReference>
<feature type="active site" evidence="6">
    <location>
        <position position="52"/>
    </location>
</feature>
<dbReference type="Gene3D" id="3.30.565.10">
    <property type="entry name" value="Histidine kinase-like ATPase, C-terminal domain"/>
    <property type="match status" value="1"/>
</dbReference>
<dbReference type="SUPFAM" id="SSF47757">
    <property type="entry name" value="Chemotaxis receptor methyltransferase CheR, N-terminal domain"/>
    <property type="match status" value="1"/>
</dbReference>
<evidence type="ECO:0000256" key="8">
    <source>
        <dbReference type="SAM" id="Coils"/>
    </source>
</evidence>
<dbReference type="PROSITE" id="PS50123">
    <property type="entry name" value="CHER"/>
    <property type="match status" value="1"/>
</dbReference>
<dbReference type="EMBL" id="SJPS01000003">
    <property type="protein sequence ID" value="TWU27638.1"/>
    <property type="molecule type" value="Genomic_DNA"/>
</dbReference>
<dbReference type="InterPro" id="IPR000700">
    <property type="entry name" value="PAS-assoc_C"/>
</dbReference>
<dbReference type="Pfam" id="PF02518">
    <property type="entry name" value="HATPase_c"/>
    <property type="match status" value="1"/>
</dbReference>
<dbReference type="SUPFAM" id="SSF52738">
    <property type="entry name" value="Methylesterase CheB, C-terminal domain"/>
    <property type="match status" value="1"/>
</dbReference>
<sequence length="1350" mass="150240">MPNKEVQQEEINPPRPKFVVGVGASAGGLEALEQLFDHMPSDTGMAFVVVQHLSPDFESLMDELLVRHTKLPVHTVKDGMFVEANSIYLIPPRKEMAISCGKLLLTDKDPSQGLTLPIDIFFRSLANELGSQSIGIILSGTGSDGSRGIREISEAGGLVLAQSEETAKFDGMPKSAVETGVVDLCLSPEEMGPALAEYAVHPVRSELLAQKRLPPIDETSMAKLLRLLRDAYGIDFSHYKQSTVHRRIERRLLLNHTSDFDSYVEQLAADTEELNSLYRDLLIGVTQFFRDRDAFQELDQQTIPELLQKLKSDEEIRMWVAGCATGEEAYSLAILLHEHLTRLNRPINAKIFATDVHQASLDIAGTGCYDEERLAEVSPERLKNYFSRKGQQYQVSAELRQMIVFAQHNILKDAPFTRLDLVSCRNLLIYFEPAAQKRALSLFHFGLKANSVLMLGPSEGLAGLEEEFSVLDRQWKVFRKRRDSRLPADVRLPMPISSLPALQPTTAAKNARQSSHDGALHHVYDALLDSCVPSGLLLNYDRELVHVFGDAGKYLHHSAGKSSSDVIDLLEPDLRTALSGALQRASKQRATVSYSAVAVSNDSQAAKIKLMVYPLAAQGQGISHFLLTFETLEQNAGLPAEPLNIGEVSKERIADLELELRTTKENLQATIEELEASNEELHATNEELVASNEELQSTNEELHSVNEELYTVNAEYQRKISELTELTDDMENLLASTDVGVLFLDRELCIRKLTPRIAKVFNTLTQDVGRSFETFSNNLRGTDLTRDIRWVRDTGQTIEKEVQDRFNNWYLLKVLPYQSTADIDGVVVTLIDIATLKKAEEELRDREEKLQGILDHAPAFIYVKDLEGRYTLANRRAKSVLGTKGLQLVGKTDYEVLPRNVADHIESHDRHVATTGEILQIEETIPKKGKGITYLSIKYPLRDKSGRIFAVAGIATNITRRKIAETRARQAVKHRDRFLAMLSHELRNPLAAIKNGVEVLSRFPLEDPTAHKASEAISTQADQMTRLMGDLLDISRITQGKIELTTEVIDLCEVAKRSAAVVRSMMAERHHEFVTEFPRTAIYVDADAARLQQVQVNLLVNAAKYTPGPGIVRFTIASEDAMALIRVSDTGLGMSEELQRRAFDPFFQADNTLGHSEGGMGVGLTLVQSLVDLHGGDIQVFSSGRGKGSEFVVRIPLATVLPTESSRHISDCDAPPDLKILLVEDNEQLRYTTQTLLELDGYDVTSASDGLAALTAMEMRLPDIAIIDIGLPELDGYAVARRIRLRHSSESLYLVALTGYGQESDKKRALKAGFDQHLTKPINMNVLRNLFRELADRQSGKNKEPIGESE</sequence>
<dbReference type="Gene3D" id="3.40.50.150">
    <property type="entry name" value="Vaccinia Virus protein VP39"/>
    <property type="match status" value="1"/>
</dbReference>
<feature type="domain" description="Response regulatory" evidence="10">
    <location>
        <begin position="1219"/>
        <end position="1335"/>
    </location>
</feature>
<keyword evidence="3" id="KW-0489">Methyltransferase</keyword>
<evidence type="ECO:0000256" key="5">
    <source>
        <dbReference type="ARBA" id="ARBA00022691"/>
    </source>
</evidence>
<dbReference type="SMART" id="SM00387">
    <property type="entry name" value="HATPase_c"/>
    <property type="match status" value="1"/>
</dbReference>
<dbReference type="PROSITE" id="PS50109">
    <property type="entry name" value="HIS_KIN"/>
    <property type="match status" value="1"/>
</dbReference>
<evidence type="ECO:0000259" key="14">
    <source>
        <dbReference type="PROSITE" id="PS50123"/>
    </source>
</evidence>
<dbReference type="InterPro" id="IPR011006">
    <property type="entry name" value="CheY-like_superfamily"/>
</dbReference>
<feature type="domain" description="CheB-type methylesterase" evidence="13">
    <location>
        <begin position="13"/>
        <end position="195"/>
    </location>
</feature>
<dbReference type="InterPro" id="IPR022641">
    <property type="entry name" value="CheR_N"/>
</dbReference>
<evidence type="ECO:0000256" key="4">
    <source>
        <dbReference type="ARBA" id="ARBA00022679"/>
    </source>
</evidence>
<dbReference type="InterPro" id="IPR000780">
    <property type="entry name" value="CheR_MeTrfase"/>
</dbReference>
<organism evidence="15 16">
    <name type="scientific">Bythopirellula polymerisocia</name>
    <dbReference type="NCBI Taxonomy" id="2528003"/>
    <lineage>
        <taxon>Bacteria</taxon>
        <taxon>Pseudomonadati</taxon>
        <taxon>Planctomycetota</taxon>
        <taxon>Planctomycetia</taxon>
        <taxon>Pirellulales</taxon>
        <taxon>Lacipirellulaceae</taxon>
        <taxon>Bythopirellula</taxon>
    </lineage>
</organism>
<feature type="active site" evidence="6">
    <location>
        <position position="25"/>
    </location>
</feature>
<evidence type="ECO:0000259" key="10">
    <source>
        <dbReference type="PROSITE" id="PS50110"/>
    </source>
</evidence>
<evidence type="ECO:0000256" key="2">
    <source>
        <dbReference type="ARBA" id="ARBA00001541"/>
    </source>
</evidence>
<keyword evidence="16" id="KW-1185">Reference proteome</keyword>
<dbReference type="PROSITE" id="PS50110">
    <property type="entry name" value="RESPONSE_REGULATORY"/>
    <property type="match status" value="1"/>
</dbReference>
<comment type="catalytic activity">
    <reaction evidence="2">
        <text>L-glutamyl-[protein] + S-adenosyl-L-methionine = [protein]-L-glutamate 5-O-methyl ester + S-adenosyl-L-homocysteine</text>
        <dbReference type="Rhea" id="RHEA:24452"/>
        <dbReference type="Rhea" id="RHEA-COMP:10208"/>
        <dbReference type="Rhea" id="RHEA-COMP:10311"/>
        <dbReference type="ChEBI" id="CHEBI:29973"/>
        <dbReference type="ChEBI" id="CHEBI:57856"/>
        <dbReference type="ChEBI" id="CHEBI:59789"/>
        <dbReference type="ChEBI" id="CHEBI:82795"/>
        <dbReference type="EC" id="2.1.1.80"/>
    </reaction>
</comment>
<gene>
    <name evidence="15" type="primary">luxQ_3</name>
    <name evidence="15" type="ORF">Pla144_24150</name>
</gene>
<dbReference type="Proteomes" id="UP000318437">
    <property type="component" value="Unassembled WGS sequence"/>
</dbReference>
<feature type="active site" evidence="6">
    <location>
        <position position="144"/>
    </location>
</feature>
<dbReference type="SUPFAM" id="SSF55874">
    <property type="entry name" value="ATPase domain of HSP90 chaperone/DNA topoisomerase II/histidine kinase"/>
    <property type="match status" value="1"/>
</dbReference>
<feature type="domain" description="Histidine kinase" evidence="9">
    <location>
        <begin position="981"/>
        <end position="1199"/>
    </location>
</feature>
<dbReference type="PROSITE" id="PS50113">
    <property type="entry name" value="PAC"/>
    <property type="match status" value="1"/>
</dbReference>
<keyword evidence="7" id="KW-0597">Phosphoprotein</keyword>
<dbReference type="SUPFAM" id="SSF53335">
    <property type="entry name" value="S-adenosyl-L-methionine-dependent methyltransferases"/>
    <property type="match status" value="1"/>
</dbReference>
<evidence type="ECO:0000256" key="1">
    <source>
        <dbReference type="ARBA" id="ARBA00000085"/>
    </source>
</evidence>
<dbReference type="GO" id="GO:0000156">
    <property type="term" value="F:phosphorelay response regulator activity"/>
    <property type="evidence" value="ECO:0007669"/>
    <property type="project" value="InterPro"/>
</dbReference>
<dbReference type="PROSITE" id="PS50122">
    <property type="entry name" value="CHEB"/>
    <property type="match status" value="1"/>
</dbReference>
<dbReference type="Pfam" id="PF00072">
    <property type="entry name" value="Response_reg"/>
    <property type="match status" value="1"/>
</dbReference>